<dbReference type="InterPro" id="IPR002491">
    <property type="entry name" value="ABC_transptr_periplasmic_BD"/>
</dbReference>
<dbReference type="PROSITE" id="PS50983">
    <property type="entry name" value="FE_B12_PBP"/>
    <property type="match status" value="1"/>
</dbReference>
<dbReference type="PANTHER" id="PTHR30532">
    <property type="entry name" value="IRON III DICITRATE-BINDING PERIPLASMIC PROTEIN"/>
    <property type="match status" value="1"/>
</dbReference>
<evidence type="ECO:0000256" key="4">
    <source>
        <dbReference type="ARBA" id="ARBA00022729"/>
    </source>
</evidence>
<reference evidence="8 9" key="1">
    <citation type="submission" date="2023-07" db="EMBL/GenBank/DDBJ databases">
        <title>Comparative genomics of wheat-associated soil bacteria to identify genetic determinants of phenazine resistance.</title>
        <authorList>
            <person name="Mouncey N."/>
        </authorList>
    </citation>
    <scope>NUCLEOTIDE SEQUENCE [LARGE SCALE GENOMIC DNA]</scope>
    <source>
        <strain evidence="8 9">W2I7</strain>
    </source>
</reference>
<protein>
    <submittedName>
        <fullName evidence="8">Iron complex transport system substrate-binding protein</fullName>
    </submittedName>
</protein>
<comment type="caution">
    <text evidence="8">The sequence shown here is derived from an EMBL/GenBank/DDBJ whole genome shotgun (WGS) entry which is preliminary data.</text>
</comment>
<dbReference type="Gene3D" id="3.40.50.1980">
    <property type="entry name" value="Nitrogenase molybdenum iron protein domain"/>
    <property type="match status" value="2"/>
</dbReference>
<evidence type="ECO:0000256" key="2">
    <source>
        <dbReference type="ARBA" id="ARBA00008814"/>
    </source>
</evidence>
<keyword evidence="4 6" id="KW-0732">Signal</keyword>
<dbReference type="Proteomes" id="UP001239085">
    <property type="component" value="Unassembled WGS sequence"/>
</dbReference>
<keyword evidence="9" id="KW-1185">Reference proteome</keyword>
<evidence type="ECO:0000256" key="5">
    <source>
        <dbReference type="SAM" id="MobiDB-lite"/>
    </source>
</evidence>
<name>A0ABU0P966_9MICO</name>
<comment type="similarity">
    <text evidence="2">Belongs to the bacterial solute-binding protein 8 family.</text>
</comment>
<gene>
    <name evidence="8" type="ORF">QFZ46_002045</name>
</gene>
<evidence type="ECO:0000256" key="1">
    <source>
        <dbReference type="ARBA" id="ARBA00004196"/>
    </source>
</evidence>
<dbReference type="RefSeq" id="WP_307361049.1">
    <property type="nucleotide sequence ID" value="NZ_JAUSXK010000001.1"/>
</dbReference>
<evidence type="ECO:0000259" key="7">
    <source>
        <dbReference type="PROSITE" id="PS50983"/>
    </source>
</evidence>
<dbReference type="PROSITE" id="PS51257">
    <property type="entry name" value="PROKAR_LIPOPROTEIN"/>
    <property type="match status" value="1"/>
</dbReference>
<feature type="signal peptide" evidence="6">
    <location>
        <begin position="1"/>
        <end position="24"/>
    </location>
</feature>
<proteinExistence type="inferred from homology"/>
<feature type="domain" description="Fe/B12 periplasmic-binding" evidence="7">
    <location>
        <begin position="58"/>
        <end position="331"/>
    </location>
</feature>
<evidence type="ECO:0000313" key="8">
    <source>
        <dbReference type="EMBL" id="MDQ0643885.1"/>
    </source>
</evidence>
<evidence type="ECO:0000313" key="9">
    <source>
        <dbReference type="Proteomes" id="UP001239085"/>
    </source>
</evidence>
<comment type="subcellular location">
    <subcellularLocation>
        <location evidence="1">Cell envelope</location>
    </subcellularLocation>
</comment>
<accession>A0ABU0P966</accession>
<dbReference type="Pfam" id="PF01497">
    <property type="entry name" value="Peripla_BP_2"/>
    <property type="match status" value="1"/>
</dbReference>
<keyword evidence="3" id="KW-0813">Transport</keyword>
<evidence type="ECO:0000256" key="6">
    <source>
        <dbReference type="SAM" id="SignalP"/>
    </source>
</evidence>
<sequence length="331" mass="35464">MRHSRLLAASALLASVALAGTACAASPAESDETATDEPTTRTVTTDYGDVEIPTDPKKIVVLNYALAGYLYDLDQPVTATIPESADATEGEFSELWGDAPEEDGTVFLPWSVDGFDLEAILAEDPDLIIGGGIGFPLFQAEQVYDELSDIAPTVLVGKELDTWQEQFSFLAEDVFDQADDYDAAVAAYDERVAEVREAITLPEGPVAYVAFTGDGTAYTLVEAVGLPKDLIEVGLEPAPVFADGDFEVYGGGGDMFELSTEQAGQTLTQPTLFVMGFNGDTMDAATLAENPVYAALPAFQNDSVYDLPYWSLRGDYDEALATLDHIEELFG</sequence>
<evidence type="ECO:0000256" key="3">
    <source>
        <dbReference type="ARBA" id="ARBA00022448"/>
    </source>
</evidence>
<dbReference type="InterPro" id="IPR051313">
    <property type="entry name" value="Bact_iron-sidero_bind"/>
</dbReference>
<dbReference type="SUPFAM" id="SSF53807">
    <property type="entry name" value="Helical backbone' metal receptor"/>
    <property type="match status" value="1"/>
</dbReference>
<organism evidence="8 9">
    <name type="scientific">Microbacterium murale</name>
    <dbReference type="NCBI Taxonomy" id="1081040"/>
    <lineage>
        <taxon>Bacteria</taxon>
        <taxon>Bacillati</taxon>
        <taxon>Actinomycetota</taxon>
        <taxon>Actinomycetes</taxon>
        <taxon>Micrococcales</taxon>
        <taxon>Microbacteriaceae</taxon>
        <taxon>Microbacterium</taxon>
    </lineage>
</organism>
<feature type="chain" id="PRO_5047453977" evidence="6">
    <location>
        <begin position="25"/>
        <end position="331"/>
    </location>
</feature>
<dbReference type="PANTHER" id="PTHR30532:SF24">
    <property type="entry name" value="FERRIC ENTEROBACTIN-BINDING PERIPLASMIC PROTEIN FEPB"/>
    <property type="match status" value="1"/>
</dbReference>
<feature type="compositionally biased region" description="Low complexity" evidence="5">
    <location>
        <begin position="36"/>
        <end position="45"/>
    </location>
</feature>
<feature type="region of interest" description="Disordered" evidence="5">
    <location>
        <begin position="26"/>
        <end position="48"/>
    </location>
</feature>
<dbReference type="EMBL" id="JAUSXK010000001">
    <property type="protein sequence ID" value="MDQ0643885.1"/>
    <property type="molecule type" value="Genomic_DNA"/>
</dbReference>